<dbReference type="GO" id="GO:0065002">
    <property type="term" value="P:intracellular protein transmembrane transport"/>
    <property type="evidence" value="ECO:0007669"/>
    <property type="project" value="UniProtKB-UniRule"/>
</dbReference>
<dbReference type="Gene3D" id="1.20.1640.10">
    <property type="entry name" value="Multidrug efflux transporter AcrB transmembrane domain"/>
    <property type="match status" value="2"/>
</dbReference>
<organism evidence="17 18">
    <name type="scientific">Bacillus aquiflavi</name>
    <dbReference type="NCBI Taxonomy" id="2672567"/>
    <lineage>
        <taxon>Bacteria</taxon>
        <taxon>Bacillati</taxon>
        <taxon>Bacillota</taxon>
        <taxon>Bacilli</taxon>
        <taxon>Bacillales</taxon>
        <taxon>Bacillaceae</taxon>
        <taxon>Bacillus</taxon>
    </lineage>
</organism>
<dbReference type="GO" id="GO:0006605">
    <property type="term" value="P:protein targeting"/>
    <property type="evidence" value="ECO:0007669"/>
    <property type="project" value="UniProtKB-UniRule"/>
</dbReference>
<evidence type="ECO:0000256" key="7">
    <source>
        <dbReference type="ARBA" id="ARBA00023010"/>
    </source>
</evidence>
<feature type="domain" description="Protein export membrane protein SecD/SecF C-terminal" evidence="14">
    <location>
        <begin position="558"/>
        <end position="733"/>
    </location>
</feature>
<dbReference type="GO" id="GO:0015450">
    <property type="term" value="F:protein-transporting ATPase activity"/>
    <property type="evidence" value="ECO:0007669"/>
    <property type="project" value="InterPro"/>
</dbReference>
<evidence type="ECO:0000313" key="17">
    <source>
        <dbReference type="EMBL" id="NEY81422.1"/>
    </source>
</evidence>
<feature type="transmembrane region" description="Helical" evidence="12">
    <location>
        <begin position="355"/>
        <end position="376"/>
    </location>
</feature>
<dbReference type="NCBIfam" id="TIGR00966">
    <property type="entry name" value="transloc_SecF"/>
    <property type="match status" value="1"/>
</dbReference>
<evidence type="ECO:0000256" key="4">
    <source>
        <dbReference type="ARBA" id="ARBA00022692"/>
    </source>
</evidence>
<feature type="domain" description="Protein translocase subunit SecDF P1" evidence="15">
    <location>
        <begin position="64"/>
        <end position="121"/>
    </location>
</feature>
<keyword evidence="5 12" id="KW-0653">Protein transport</keyword>
<dbReference type="AlphaFoldDB" id="A0A6B3VWM5"/>
<feature type="transmembrane region" description="Helical" evidence="12">
    <location>
        <begin position="574"/>
        <end position="591"/>
    </location>
</feature>
<dbReference type="Proteomes" id="UP000472971">
    <property type="component" value="Unassembled WGS sequence"/>
</dbReference>
<dbReference type="HAMAP" id="MF_01464_B">
    <property type="entry name" value="SecF_B"/>
    <property type="match status" value="1"/>
</dbReference>
<evidence type="ECO:0000256" key="5">
    <source>
        <dbReference type="ARBA" id="ARBA00022927"/>
    </source>
</evidence>
<dbReference type="InterPro" id="IPR048631">
    <property type="entry name" value="SecD_1st"/>
</dbReference>
<evidence type="ECO:0000256" key="6">
    <source>
        <dbReference type="ARBA" id="ARBA00022989"/>
    </source>
</evidence>
<keyword evidence="7 12" id="KW-0811">Translocation</keyword>
<dbReference type="PRINTS" id="PR01755">
    <property type="entry name" value="SECFTRNLCASE"/>
</dbReference>
<evidence type="ECO:0000313" key="16">
    <source>
        <dbReference type="EMBL" id="MBA4537164.1"/>
    </source>
</evidence>
<dbReference type="Pfam" id="PF21760">
    <property type="entry name" value="SecD_1st"/>
    <property type="match status" value="1"/>
</dbReference>
<evidence type="ECO:0000256" key="8">
    <source>
        <dbReference type="ARBA" id="ARBA00023136"/>
    </source>
</evidence>
<dbReference type="Pfam" id="PF02355">
    <property type="entry name" value="SecD_SecF_C"/>
    <property type="match status" value="2"/>
</dbReference>
<dbReference type="PANTHER" id="PTHR30081:SF1">
    <property type="entry name" value="PROTEIN TRANSLOCASE SUBUNIT SECD"/>
    <property type="match status" value="1"/>
</dbReference>
<feature type="transmembrane region" description="Helical" evidence="12">
    <location>
        <begin position="625"/>
        <end position="646"/>
    </location>
</feature>
<dbReference type="InterPro" id="IPR005665">
    <property type="entry name" value="SecF_bac"/>
</dbReference>
<dbReference type="PANTHER" id="PTHR30081">
    <property type="entry name" value="PROTEIN-EXPORT MEMBRANE PROTEIN SEC"/>
    <property type="match status" value="1"/>
</dbReference>
<comment type="similarity">
    <text evidence="12">Belongs to the SecD/SecF family. SecD subfamily.</text>
</comment>
<dbReference type="RefSeq" id="WP_163241814.1">
    <property type="nucleotide sequence ID" value="NZ_JAAIWN010000015.1"/>
</dbReference>
<name>A0A6B3VWM5_9BACI</name>
<dbReference type="InterPro" id="IPR048634">
    <property type="entry name" value="SecD_SecF_C"/>
</dbReference>
<protein>
    <recommendedName>
        <fullName evidence="12 13">Multifunctional fusion protein</fullName>
    </recommendedName>
    <domain>
        <recommendedName>
            <fullName evidence="12">Protein translocase subunit SecD</fullName>
        </recommendedName>
    </domain>
    <domain>
        <recommendedName>
            <fullName evidence="13">Protein-export membrane protein SecF</fullName>
        </recommendedName>
    </domain>
</protein>
<evidence type="ECO:0000313" key="19">
    <source>
        <dbReference type="Proteomes" id="UP000570010"/>
    </source>
</evidence>
<evidence type="ECO:0000259" key="14">
    <source>
        <dbReference type="Pfam" id="PF02355"/>
    </source>
</evidence>
<keyword evidence="2 12" id="KW-0813">Transport</keyword>
<reference evidence="17 18" key="1">
    <citation type="submission" date="2020-02" db="EMBL/GenBank/DDBJ databases">
        <title>Bacillus aquiflavi sp. nov., isolated from yellow water of strong flavor Chinese baijiu in Yibin region of China.</title>
        <authorList>
            <person name="Xie J."/>
        </authorList>
    </citation>
    <scope>NUCLEOTIDE SEQUENCE [LARGE SCALE GENOMIC DNA]</scope>
    <source>
        <strain evidence="17 18">3H-10</strain>
    </source>
</reference>
<comment type="similarity">
    <text evidence="11">In the N-terminal section; belongs to the SecD/SecF family. SecD subfamily.</text>
</comment>
<feature type="transmembrane region" description="Helical" evidence="12">
    <location>
        <begin position="388"/>
        <end position="411"/>
    </location>
</feature>
<comment type="caution">
    <text evidence="17">The sequence shown here is derived from an EMBL/GenBank/DDBJ whole genome shotgun (WGS) entry which is preliminary data.</text>
</comment>
<dbReference type="InterPro" id="IPR005791">
    <property type="entry name" value="SecD"/>
</dbReference>
<evidence type="ECO:0000256" key="1">
    <source>
        <dbReference type="ARBA" id="ARBA00004651"/>
    </source>
</evidence>
<comment type="subcellular location">
    <subcellularLocation>
        <location evidence="1 12">Cell membrane</location>
        <topology evidence="1 12">Multi-pass membrane protein</topology>
    </subcellularLocation>
</comment>
<evidence type="ECO:0000256" key="9">
    <source>
        <dbReference type="ARBA" id="ARBA00059018"/>
    </source>
</evidence>
<feature type="transmembrane region" description="Helical" evidence="12">
    <location>
        <begin position="705"/>
        <end position="731"/>
    </location>
</feature>
<evidence type="ECO:0000256" key="2">
    <source>
        <dbReference type="ARBA" id="ARBA00022448"/>
    </source>
</evidence>
<dbReference type="Proteomes" id="UP000570010">
    <property type="component" value="Unassembled WGS sequence"/>
</dbReference>
<feature type="transmembrane region" description="Helical" evidence="12">
    <location>
        <begin position="261"/>
        <end position="279"/>
    </location>
</feature>
<dbReference type="HAMAP" id="MF_01463_B">
    <property type="entry name" value="SecD_B"/>
    <property type="match status" value="1"/>
</dbReference>
<comment type="caution">
    <text evidence="12">Lacks conserved residue(s) required for the propagation of feature annotation.</text>
</comment>
<feature type="transmembrane region" description="Helical" evidence="12">
    <location>
        <begin position="313"/>
        <end position="334"/>
    </location>
</feature>
<dbReference type="NCBIfam" id="TIGR00916">
    <property type="entry name" value="2A0604s01"/>
    <property type="match status" value="2"/>
</dbReference>
<feature type="transmembrane region" description="Helical" evidence="12">
    <location>
        <begin position="598"/>
        <end position="619"/>
    </location>
</feature>
<dbReference type="NCBIfam" id="NF009581">
    <property type="entry name" value="PRK13024.1-1"/>
    <property type="match status" value="1"/>
</dbReference>
<dbReference type="InterPro" id="IPR055344">
    <property type="entry name" value="SecD_SecF_C_bact"/>
</dbReference>
<dbReference type="FunFam" id="3.30.70.3220:FF:000001">
    <property type="entry name" value="Multifunctional fusion protein"/>
    <property type="match status" value="1"/>
</dbReference>
<dbReference type="FunFam" id="1.20.1640.10:FF:000024">
    <property type="entry name" value="Multifunctional fusion protein"/>
    <property type="match status" value="1"/>
</dbReference>
<evidence type="ECO:0000256" key="11">
    <source>
        <dbReference type="ARBA" id="ARBA00061053"/>
    </source>
</evidence>
<comment type="subunit">
    <text evidence="12">Forms a complex with SecF. Part of the essential Sec protein translocation apparatus which comprises SecA, SecYEG and auxiliary proteins SecDF. Other proteins may also be involved.</text>
</comment>
<evidence type="ECO:0000313" key="18">
    <source>
        <dbReference type="Proteomes" id="UP000472971"/>
    </source>
</evidence>
<dbReference type="InterPro" id="IPR022646">
    <property type="entry name" value="SecD/SecF_CS"/>
</dbReference>
<keyword evidence="3 12" id="KW-1003">Cell membrane</keyword>
<reference evidence="16 19" key="2">
    <citation type="submission" date="2020-07" db="EMBL/GenBank/DDBJ databases">
        <authorList>
            <person name="Feng H."/>
        </authorList>
    </citation>
    <scope>NUCLEOTIDE SEQUENCE [LARGE SCALE GENOMIC DNA]</scope>
    <source>
        <strain evidence="16">S-12</strain>
        <strain evidence="19">s-12</strain>
    </source>
</reference>
<dbReference type="Pfam" id="PF07549">
    <property type="entry name" value="Sec_GG"/>
    <property type="match status" value="1"/>
</dbReference>
<dbReference type="InterPro" id="IPR022645">
    <property type="entry name" value="SecD/SecF_bac"/>
</dbReference>
<dbReference type="InterPro" id="IPR022813">
    <property type="entry name" value="SecD/SecF_arch_bac"/>
</dbReference>
<dbReference type="Gene3D" id="3.30.70.3220">
    <property type="match status" value="1"/>
</dbReference>
<feature type="transmembrane region" description="Helical" evidence="12">
    <location>
        <begin position="458"/>
        <end position="476"/>
    </location>
</feature>
<evidence type="ECO:0000256" key="13">
    <source>
        <dbReference type="HAMAP-Rule" id="MF_01464"/>
    </source>
</evidence>
<keyword evidence="18" id="KW-1185">Reference proteome</keyword>
<comment type="similarity">
    <text evidence="10">In the C-terminal section; belongs to the SecD/SecF family. SecF subfamily.</text>
</comment>
<dbReference type="FunFam" id="1.20.1640.10:FF:000004">
    <property type="entry name" value="Protein translocase subunit SecD"/>
    <property type="match status" value="1"/>
</dbReference>
<dbReference type="EMBL" id="JACEIO010000017">
    <property type="protein sequence ID" value="MBA4537164.1"/>
    <property type="molecule type" value="Genomic_DNA"/>
</dbReference>
<dbReference type="GO" id="GO:0005886">
    <property type="term" value="C:plasma membrane"/>
    <property type="evidence" value="ECO:0007669"/>
    <property type="project" value="UniProtKB-SubCell"/>
</dbReference>
<dbReference type="NCBIfam" id="TIGR01129">
    <property type="entry name" value="secD"/>
    <property type="match status" value="1"/>
</dbReference>
<comment type="similarity">
    <text evidence="13">Belongs to the SecD/SecF family. SecF subfamily.</text>
</comment>
<feature type="domain" description="Protein export membrane protein SecD/SecF C-terminal" evidence="14">
    <location>
        <begin position="245"/>
        <end position="407"/>
    </location>
</feature>
<comment type="subunit">
    <text evidence="13">Forms a complex with SecD. Part of the essential Sec protein translocation apparatus which comprises SecA, SecYEG and auxiliary proteins SecDF. Other proteins may also be involved.</text>
</comment>
<sequence length="757" mass="83550">MVKRGRIIAFFLIIILIGSTMGLTTNNILSNIKLGLDLQGGFEVLYEVKPIDKDQKIDKDMLTSTAEALNKRINVLGVSEPNIQIEGENRIRVQLAGVDDQNKAREMLSTEAHLSFRDVNDNKKLDGSDLVEGGATQTFDENGRPSVSLKLKSADKFREVTEEIMNMGSPNNLLVIWLDFEEGKDSYANEAVKEDPKFLSAPQVSNVFNDDTVSIVGSFTMEEATTLANLLNAGALPVQLDEVYSTSVGAQFGEQAMEKTILGGLIGIAFIFLFMIAYYRFPGLIATITLSIYIYLILLIFDWMNGVLTLPGIAALILGVGMAVDANILTYERIKEEIKVGKSIKSSYKAGNKNSFSSILDANLTTILAAVVLFIYGNSSVKGFATMLIVSILVSFLTAVYGSRFLLGLWVNSKIFNKKPQWFGVKKKDIKDIAESYDTLDLPTKFDKFDFVKHRKKFFTLSGVLILIGVITLFTFRLNLGIDFASGTRVEILSSEPLATATIKSDLENLKLDIDASDIVVSGNNDEIGVVRFKGVLSKDEIALIKSELKERYGNEPGVSTVSPTVGKELAKNAFIAVLIASLGIILYVTIRFELAMAIPAVLALLHDAFFIIALFSITRMEVDLTFIAAVLTIVGYSINDTIVTFDRMRENMQKKKRLKTFSDLAEVVNKSLRQTLTRSINTGLTVIVAVIALLIFGSESIRNFSFALLVGLIAGTYSSLFIAAQLWVVWKNKELKKKGILKTYKEKRKNSSQPQV</sequence>
<proteinExistence type="inferred from homology"/>
<evidence type="ECO:0000259" key="15">
    <source>
        <dbReference type="Pfam" id="PF21760"/>
    </source>
</evidence>
<dbReference type="GO" id="GO:0043952">
    <property type="term" value="P:protein transport by the Sec complex"/>
    <property type="evidence" value="ECO:0007669"/>
    <property type="project" value="UniProtKB-UniRule"/>
</dbReference>
<keyword evidence="4 12" id="KW-0812">Transmembrane</keyword>
<dbReference type="EMBL" id="JAAIWN010000015">
    <property type="protein sequence ID" value="NEY81422.1"/>
    <property type="molecule type" value="Genomic_DNA"/>
</dbReference>
<dbReference type="SUPFAM" id="SSF82866">
    <property type="entry name" value="Multidrug efflux transporter AcrB transmembrane domain"/>
    <property type="match status" value="2"/>
</dbReference>
<accession>A0A6B3VWM5</accession>
<feature type="transmembrane region" description="Helical" evidence="12">
    <location>
        <begin position="681"/>
        <end position="699"/>
    </location>
</feature>
<gene>
    <name evidence="17" type="primary">secDF</name>
    <name evidence="12" type="synonym">secD</name>
    <name evidence="13" type="synonym">secF</name>
    <name evidence="17" type="ORF">G4D64_07805</name>
    <name evidence="16" type="ORF">H1Z61_08405</name>
</gene>
<evidence type="ECO:0000256" key="12">
    <source>
        <dbReference type="HAMAP-Rule" id="MF_01463"/>
    </source>
</evidence>
<feature type="transmembrane region" description="Helical" evidence="12">
    <location>
        <begin position="284"/>
        <end position="301"/>
    </location>
</feature>
<keyword evidence="6 12" id="KW-1133">Transmembrane helix</keyword>
<keyword evidence="8 12" id="KW-0472">Membrane</keyword>
<evidence type="ECO:0000256" key="3">
    <source>
        <dbReference type="ARBA" id="ARBA00022475"/>
    </source>
</evidence>
<comment type="function">
    <text evidence="9 12">Part of the Sec protein translocase complex. Interacts with the SecYEG preprotein conducting channel. SecDF uses the proton motive force (PMF) to complete protein translocation after the ATP-dependent function of SecA.</text>
</comment>
<evidence type="ECO:0000256" key="10">
    <source>
        <dbReference type="ARBA" id="ARBA00060856"/>
    </source>
</evidence>